<feature type="non-terminal residue" evidence="4">
    <location>
        <position position="1"/>
    </location>
</feature>
<dbReference type="CDD" id="cd22842">
    <property type="entry name" value="Gal_Rha_Lectin_BGal"/>
    <property type="match status" value="1"/>
</dbReference>
<dbReference type="PROSITE" id="PS50228">
    <property type="entry name" value="SUEL_LECTIN"/>
    <property type="match status" value="1"/>
</dbReference>
<feature type="non-terminal residue" evidence="4">
    <location>
        <position position="209"/>
    </location>
</feature>
<reference evidence="4 5" key="1">
    <citation type="journal article" date="2021" name="Nat. Plants">
        <title>The Taxus genome provides insights into paclitaxel biosynthesis.</title>
        <authorList>
            <person name="Xiong X."/>
            <person name="Gou J."/>
            <person name="Liao Q."/>
            <person name="Li Y."/>
            <person name="Zhou Q."/>
            <person name="Bi G."/>
            <person name="Li C."/>
            <person name="Du R."/>
            <person name="Wang X."/>
            <person name="Sun T."/>
            <person name="Guo L."/>
            <person name="Liang H."/>
            <person name="Lu P."/>
            <person name="Wu Y."/>
            <person name="Zhang Z."/>
            <person name="Ro D.K."/>
            <person name="Shang Y."/>
            <person name="Huang S."/>
            <person name="Yan J."/>
        </authorList>
    </citation>
    <scope>NUCLEOTIDE SEQUENCE [LARGE SCALE GENOMIC DNA]</scope>
    <source>
        <strain evidence="4">Ta-2019</strain>
    </source>
</reference>
<proteinExistence type="predicted"/>
<dbReference type="InterPro" id="IPR001944">
    <property type="entry name" value="Glycoside_Hdrlase_35"/>
</dbReference>
<keyword evidence="2" id="KW-0326">Glycosidase</keyword>
<sequence length="209" mass="23197">TRINAPHGNDPVALDMLSMGKGQAWLNGRMIGVNWPLPSSPFAGCPSKCNYRGKFSPNKCSTDCGNPTQRWYHVPRSWFKPTDNLLVLFEDKGGDPTQIRFVKRKLTNVCGFISEVHPPHLKYWKKTITNNVELENTARPSFHLQCPEGSQISSIKFASFGNPQGTCGAFQKGSCHGIQSSSIVEKECIGRKFCSMTLSLEKFGDDPCP</sequence>
<evidence type="ECO:0000313" key="4">
    <source>
        <dbReference type="EMBL" id="KAH9301243.1"/>
    </source>
</evidence>
<dbReference type="OMA" id="HISAFKF"/>
<dbReference type="AlphaFoldDB" id="A0AA38CLU8"/>
<organism evidence="4 5">
    <name type="scientific">Taxus chinensis</name>
    <name type="common">Chinese yew</name>
    <name type="synonym">Taxus wallichiana var. chinensis</name>
    <dbReference type="NCBI Taxonomy" id="29808"/>
    <lineage>
        <taxon>Eukaryota</taxon>
        <taxon>Viridiplantae</taxon>
        <taxon>Streptophyta</taxon>
        <taxon>Embryophyta</taxon>
        <taxon>Tracheophyta</taxon>
        <taxon>Spermatophyta</taxon>
        <taxon>Pinopsida</taxon>
        <taxon>Pinidae</taxon>
        <taxon>Conifers II</taxon>
        <taxon>Cupressales</taxon>
        <taxon>Taxaceae</taxon>
        <taxon>Taxus</taxon>
    </lineage>
</organism>
<dbReference type="GO" id="GO:0004565">
    <property type="term" value="F:beta-galactosidase activity"/>
    <property type="evidence" value="ECO:0007669"/>
    <property type="project" value="UniProtKB-ARBA"/>
</dbReference>
<evidence type="ECO:0000256" key="1">
    <source>
        <dbReference type="ARBA" id="ARBA00022801"/>
    </source>
</evidence>
<protein>
    <recommendedName>
        <fullName evidence="3">SUEL-type lectin domain-containing protein</fullName>
    </recommendedName>
</protein>
<gene>
    <name evidence="4" type="ORF">KI387_012826</name>
</gene>
<accession>A0AA38CLU8</accession>
<dbReference type="GO" id="GO:0005975">
    <property type="term" value="P:carbohydrate metabolic process"/>
    <property type="evidence" value="ECO:0007669"/>
    <property type="project" value="InterPro"/>
</dbReference>
<comment type="caution">
    <text evidence="4">The sequence shown here is derived from an EMBL/GenBank/DDBJ whole genome shotgun (WGS) entry which is preliminary data.</text>
</comment>
<dbReference type="SUPFAM" id="SSF49785">
    <property type="entry name" value="Galactose-binding domain-like"/>
    <property type="match status" value="1"/>
</dbReference>
<evidence type="ECO:0000256" key="2">
    <source>
        <dbReference type="ARBA" id="ARBA00023295"/>
    </source>
</evidence>
<dbReference type="Pfam" id="PF21467">
    <property type="entry name" value="BetaGal_gal-bd"/>
    <property type="match status" value="1"/>
</dbReference>
<keyword evidence="5" id="KW-1185">Reference proteome</keyword>
<keyword evidence="1" id="KW-0378">Hydrolase</keyword>
<feature type="domain" description="SUEL-type lectin" evidence="3">
    <location>
        <begin position="136"/>
        <end position="209"/>
    </location>
</feature>
<dbReference type="InterPro" id="IPR000922">
    <property type="entry name" value="Lectin_gal-bd_dom"/>
</dbReference>
<dbReference type="GO" id="GO:0030246">
    <property type="term" value="F:carbohydrate binding"/>
    <property type="evidence" value="ECO:0007669"/>
    <property type="project" value="InterPro"/>
</dbReference>
<evidence type="ECO:0000313" key="5">
    <source>
        <dbReference type="Proteomes" id="UP000824469"/>
    </source>
</evidence>
<dbReference type="InterPro" id="IPR008979">
    <property type="entry name" value="Galactose-bd-like_sf"/>
</dbReference>
<dbReference type="Proteomes" id="UP000824469">
    <property type="component" value="Unassembled WGS sequence"/>
</dbReference>
<name>A0AA38CLU8_TAXCH</name>
<dbReference type="Gene3D" id="2.60.120.260">
    <property type="entry name" value="Galactose-binding domain-like"/>
    <property type="match status" value="1"/>
</dbReference>
<dbReference type="EMBL" id="JAHRHJ020000009">
    <property type="protein sequence ID" value="KAH9301243.1"/>
    <property type="molecule type" value="Genomic_DNA"/>
</dbReference>
<dbReference type="Pfam" id="PF02140">
    <property type="entry name" value="SUEL_Lectin"/>
    <property type="match status" value="1"/>
</dbReference>
<dbReference type="InterPro" id="IPR043159">
    <property type="entry name" value="Lectin_gal-bd_sf"/>
</dbReference>
<dbReference type="Gene3D" id="2.60.120.740">
    <property type="match status" value="1"/>
</dbReference>
<dbReference type="PANTHER" id="PTHR23421">
    <property type="entry name" value="BETA-GALACTOSIDASE RELATED"/>
    <property type="match status" value="1"/>
</dbReference>
<evidence type="ECO:0000259" key="3">
    <source>
        <dbReference type="PROSITE" id="PS50228"/>
    </source>
</evidence>
<dbReference type="InterPro" id="IPR048913">
    <property type="entry name" value="BetaGal_gal-bd"/>
</dbReference>